<evidence type="ECO:0000256" key="1">
    <source>
        <dbReference type="ARBA" id="ARBA00023027"/>
    </source>
</evidence>
<sequence>MKYLVTGSAGFIGFHVTNKLLERGDIVVGLDIINDYYDVNLKYARLAYAGIEKEEILANKRAVSVTNPNYTFVQLDLADKEGVFKLFSDEKFDVVINLAAQAGVRYSIINPAAYVESNIVGFTNILEGCRHHQIKHLVYASSSSVYGANETMPFSTSDNVDHPLSLYAASKKANELMAHTYSNLFDLPTTGLRFFTVYGPWGRPDMALFLFIDAITKGNPIDVFNHGKMKRDFTYVDDIVEGIIRVADRPARKNESWTGADPDPGSSYAPYKIYNIGNSNPVELMDYIGALEKALGKVAIKNMLPLQAGDVPATFADVSDLMRDTGYKPETSVEIGVAKFVQWYKEFYDVNI</sequence>
<name>A0A8J3D095_9BACT</name>
<dbReference type="RefSeq" id="WP_189585516.1">
    <property type="nucleotide sequence ID" value="NZ_BMYF01000025.1"/>
</dbReference>
<keyword evidence="1" id="KW-0520">NAD</keyword>
<protein>
    <submittedName>
        <fullName evidence="3">NAD-dependent epimerase</fullName>
    </submittedName>
</protein>
<comment type="caution">
    <text evidence="3">The sequence shown here is derived from an EMBL/GenBank/DDBJ whole genome shotgun (WGS) entry which is preliminary data.</text>
</comment>
<dbReference type="Proteomes" id="UP000642809">
    <property type="component" value="Unassembled WGS sequence"/>
</dbReference>
<evidence type="ECO:0000313" key="3">
    <source>
        <dbReference type="EMBL" id="GHB50109.1"/>
    </source>
</evidence>
<dbReference type="Gene3D" id="3.40.50.720">
    <property type="entry name" value="NAD(P)-binding Rossmann-like Domain"/>
    <property type="match status" value="1"/>
</dbReference>
<dbReference type="CDD" id="cd05253">
    <property type="entry name" value="UDP_GE_SDE_e"/>
    <property type="match status" value="1"/>
</dbReference>
<evidence type="ECO:0000313" key="4">
    <source>
        <dbReference type="Proteomes" id="UP000642809"/>
    </source>
</evidence>
<reference evidence="3" key="2">
    <citation type="submission" date="2020-09" db="EMBL/GenBank/DDBJ databases">
        <authorList>
            <person name="Sun Q."/>
            <person name="Kim S."/>
        </authorList>
    </citation>
    <scope>NUCLEOTIDE SEQUENCE</scope>
    <source>
        <strain evidence="3">KCTC 23224</strain>
    </source>
</reference>
<dbReference type="PRINTS" id="PR01713">
    <property type="entry name" value="NUCEPIMERASE"/>
</dbReference>
<organism evidence="3 4">
    <name type="scientific">Mongoliitalea lutea</name>
    <dbReference type="NCBI Taxonomy" id="849756"/>
    <lineage>
        <taxon>Bacteria</taxon>
        <taxon>Pseudomonadati</taxon>
        <taxon>Bacteroidota</taxon>
        <taxon>Cytophagia</taxon>
        <taxon>Cytophagales</taxon>
        <taxon>Cyclobacteriaceae</taxon>
        <taxon>Mongoliitalea</taxon>
    </lineage>
</organism>
<dbReference type="AlphaFoldDB" id="A0A8J3D095"/>
<dbReference type="PANTHER" id="PTHR43574">
    <property type="entry name" value="EPIMERASE-RELATED"/>
    <property type="match status" value="1"/>
</dbReference>
<dbReference type="InterPro" id="IPR036291">
    <property type="entry name" value="NAD(P)-bd_dom_sf"/>
</dbReference>
<dbReference type="EMBL" id="BMYF01000025">
    <property type="protein sequence ID" value="GHB50109.1"/>
    <property type="molecule type" value="Genomic_DNA"/>
</dbReference>
<accession>A0A8J3D095</accession>
<gene>
    <name evidence="3" type="ORF">GCM10008106_33650</name>
</gene>
<proteinExistence type="predicted"/>
<reference evidence="3" key="1">
    <citation type="journal article" date="2014" name="Int. J. Syst. Evol. Microbiol.">
        <title>Complete genome sequence of Corynebacterium casei LMG S-19264T (=DSM 44701T), isolated from a smear-ripened cheese.</title>
        <authorList>
            <consortium name="US DOE Joint Genome Institute (JGI-PGF)"/>
            <person name="Walter F."/>
            <person name="Albersmeier A."/>
            <person name="Kalinowski J."/>
            <person name="Ruckert C."/>
        </authorList>
    </citation>
    <scope>NUCLEOTIDE SEQUENCE</scope>
    <source>
        <strain evidence="3">KCTC 23224</strain>
    </source>
</reference>
<keyword evidence="4" id="KW-1185">Reference proteome</keyword>
<evidence type="ECO:0000259" key="2">
    <source>
        <dbReference type="Pfam" id="PF01370"/>
    </source>
</evidence>
<dbReference type="Pfam" id="PF01370">
    <property type="entry name" value="Epimerase"/>
    <property type="match status" value="1"/>
</dbReference>
<dbReference type="SUPFAM" id="SSF51735">
    <property type="entry name" value="NAD(P)-binding Rossmann-fold domains"/>
    <property type="match status" value="1"/>
</dbReference>
<feature type="domain" description="NAD-dependent epimerase/dehydratase" evidence="2">
    <location>
        <begin position="4"/>
        <end position="255"/>
    </location>
</feature>
<dbReference type="InterPro" id="IPR001509">
    <property type="entry name" value="Epimerase_deHydtase"/>
</dbReference>